<dbReference type="AlphaFoldDB" id="A0A317XZJ5"/>
<feature type="region of interest" description="Disordered" evidence="1">
    <location>
        <begin position="99"/>
        <end position="163"/>
    </location>
</feature>
<feature type="compositionally biased region" description="Low complexity" evidence="1">
    <location>
        <begin position="111"/>
        <end position="120"/>
    </location>
</feature>
<evidence type="ECO:0000256" key="1">
    <source>
        <dbReference type="SAM" id="MobiDB-lite"/>
    </source>
</evidence>
<dbReference type="Proteomes" id="UP000246740">
    <property type="component" value="Unassembled WGS sequence"/>
</dbReference>
<dbReference type="InParanoid" id="A0A317XZJ5"/>
<keyword evidence="3" id="KW-1185">Reference proteome</keyword>
<gene>
    <name evidence="2" type="ORF">BCV70DRAFT_215088</name>
</gene>
<feature type="compositionally biased region" description="Polar residues" evidence="1">
    <location>
        <begin position="99"/>
        <end position="110"/>
    </location>
</feature>
<feature type="region of interest" description="Disordered" evidence="1">
    <location>
        <begin position="219"/>
        <end position="240"/>
    </location>
</feature>
<dbReference type="EMBL" id="KZ819188">
    <property type="protein sequence ID" value="PWZ03717.1"/>
    <property type="molecule type" value="Genomic_DNA"/>
</dbReference>
<evidence type="ECO:0000313" key="2">
    <source>
        <dbReference type="EMBL" id="PWZ03717.1"/>
    </source>
</evidence>
<feature type="compositionally biased region" description="Low complexity" evidence="1">
    <location>
        <begin position="225"/>
        <end position="240"/>
    </location>
</feature>
<name>A0A317XZJ5_9BASI</name>
<organism evidence="2 3">
    <name type="scientific">Testicularia cyperi</name>
    <dbReference type="NCBI Taxonomy" id="1882483"/>
    <lineage>
        <taxon>Eukaryota</taxon>
        <taxon>Fungi</taxon>
        <taxon>Dikarya</taxon>
        <taxon>Basidiomycota</taxon>
        <taxon>Ustilaginomycotina</taxon>
        <taxon>Ustilaginomycetes</taxon>
        <taxon>Ustilaginales</taxon>
        <taxon>Anthracoideaceae</taxon>
        <taxon>Testicularia</taxon>
    </lineage>
</organism>
<proteinExistence type="predicted"/>
<sequence>MSGDRYDKGWRLERFQYNNGFPNASFRPHLEIPAFVSQQDCDTRQIILDALYGDPRRLQDASFKQELVERVKASSLRHSQEISTRVSDSKLQKGTINLASLTGKQQQASGRTNTRSNSESESSESEMWARTSSDDNEDDGSGPEHQPASNEKQTTSTGSDLFPARSVVEAVSESVSRQLSTGKHGKLVVAPGSWHPSSLIASSIFVEEYIRALEGTAASYTSIARSTQSRTSPSTSRSDD</sequence>
<evidence type="ECO:0000313" key="3">
    <source>
        <dbReference type="Proteomes" id="UP000246740"/>
    </source>
</evidence>
<reference evidence="2 3" key="1">
    <citation type="journal article" date="2018" name="Mol. Biol. Evol.">
        <title>Broad Genomic Sampling Reveals a Smut Pathogenic Ancestry of the Fungal Clade Ustilaginomycotina.</title>
        <authorList>
            <person name="Kijpornyongpan T."/>
            <person name="Mondo S.J."/>
            <person name="Barry K."/>
            <person name="Sandor L."/>
            <person name="Lee J."/>
            <person name="Lipzen A."/>
            <person name="Pangilinan J."/>
            <person name="LaButti K."/>
            <person name="Hainaut M."/>
            <person name="Henrissat B."/>
            <person name="Grigoriev I.V."/>
            <person name="Spatafora J.W."/>
            <person name="Aime M.C."/>
        </authorList>
    </citation>
    <scope>NUCLEOTIDE SEQUENCE [LARGE SCALE GENOMIC DNA]</scope>
    <source>
        <strain evidence="2 3">MCA 3645</strain>
    </source>
</reference>
<feature type="compositionally biased region" description="Polar residues" evidence="1">
    <location>
        <begin position="147"/>
        <end position="159"/>
    </location>
</feature>
<protein>
    <submittedName>
        <fullName evidence="2">Uncharacterized protein</fullName>
    </submittedName>
</protein>
<accession>A0A317XZJ5</accession>